<gene>
    <name evidence="1" type="primary">WBGene00274105</name>
</gene>
<accession>A0A2A6BMU8</accession>
<dbReference type="EnsemblMetazoa" id="PPA35736.1">
    <property type="protein sequence ID" value="PPA35736.1"/>
    <property type="gene ID" value="WBGene00274105"/>
</dbReference>
<reference evidence="2" key="1">
    <citation type="journal article" date="2008" name="Nat. Genet.">
        <title>The Pristionchus pacificus genome provides a unique perspective on nematode lifestyle and parasitism.</title>
        <authorList>
            <person name="Dieterich C."/>
            <person name="Clifton S.W."/>
            <person name="Schuster L.N."/>
            <person name="Chinwalla A."/>
            <person name="Delehaunty K."/>
            <person name="Dinkelacker I."/>
            <person name="Fulton L."/>
            <person name="Fulton R."/>
            <person name="Godfrey J."/>
            <person name="Minx P."/>
            <person name="Mitreva M."/>
            <person name="Roeseler W."/>
            <person name="Tian H."/>
            <person name="Witte H."/>
            <person name="Yang S.P."/>
            <person name="Wilson R.K."/>
            <person name="Sommer R.J."/>
        </authorList>
    </citation>
    <scope>NUCLEOTIDE SEQUENCE [LARGE SCALE GENOMIC DNA]</scope>
    <source>
        <strain evidence="2">PS312</strain>
    </source>
</reference>
<reference evidence="1" key="2">
    <citation type="submission" date="2022-06" db="UniProtKB">
        <authorList>
            <consortium name="EnsemblMetazoa"/>
        </authorList>
    </citation>
    <scope>IDENTIFICATION</scope>
    <source>
        <strain evidence="1">PS312</strain>
    </source>
</reference>
<evidence type="ECO:0000313" key="1">
    <source>
        <dbReference type="EnsemblMetazoa" id="PPA35736.1"/>
    </source>
</evidence>
<protein>
    <submittedName>
        <fullName evidence="1">Uncharacterized protein</fullName>
    </submittedName>
</protein>
<organism evidence="1 2">
    <name type="scientific">Pristionchus pacificus</name>
    <name type="common">Parasitic nematode worm</name>
    <dbReference type="NCBI Taxonomy" id="54126"/>
    <lineage>
        <taxon>Eukaryota</taxon>
        <taxon>Metazoa</taxon>
        <taxon>Ecdysozoa</taxon>
        <taxon>Nematoda</taxon>
        <taxon>Chromadorea</taxon>
        <taxon>Rhabditida</taxon>
        <taxon>Rhabditina</taxon>
        <taxon>Diplogasteromorpha</taxon>
        <taxon>Diplogasteroidea</taxon>
        <taxon>Neodiplogasteridae</taxon>
        <taxon>Pristionchus</taxon>
    </lineage>
</organism>
<dbReference type="Proteomes" id="UP000005239">
    <property type="component" value="Unassembled WGS sequence"/>
</dbReference>
<accession>A0A8R1UMA5</accession>
<evidence type="ECO:0000313" key="2">
    <source>
        <dbReference type="Proteomes" id="UP000005239"/>
    </source>
</evidence>
<sequence>MNFSEQIAILPSLILDASKNFSSPIFTTLYSVVDHVYNEKEATSAEVLQTFEELSTFTTRKRRHSQKFFNHHVYDEKEATSAEVIQTFDELVC</sequence>
<proteinExistence type="predicted"/>
<keyword evidence="2" id="KW-1185">Reference proteome</keyword>
<name>A0A2A6BMU8_PRIPA</name>
<dbReference type="AlphaFoldDB" id="A0A2A6BMU8"/>